<dbReference type="Pfam" id="PF00041">
    <property type="entry name" value="fn3"/>
    <property type="match status" value="2"/>
</dbReference>
<evidence type="ECO:0000256" key="1">
    <source>
        <dbReference type="ARBA" id="ARBA00022737"/>
    </source>
</evidence>
<dbReference type="AlphaFoldDB" id="A0A0N4WCB2"/>
<dbReference type="EMBL" id="UZAF01016792">
    <property type="protein sequence ID" value="VDO33966.1"/>
    <property type="molecule type" value="Genomic_DNA"/>
</dbReference>
<name>A0A0N4WCB2_HAEPC</name>
<protein>
    <submittedName>
        <fullName evidence="7">Fibronectin type III domain protein</fullName>
    </submittedName>
</protein>
<dbReference type="PANTHER" id="PTHR13817:SF166">
    <property type="entry name" value="NEURONAL IGCAM-RELATED"/>
    <property type="match status" value="1"/>
</dbReference>
<dbReference type="CDD" id="cd00063">
    <property type="entry name" value="FN3"/>
    <property type="match status" value="2"/>
</dbReference>
<dbReference type="GO" id="GO:0045202">
    <property type="term" value="C:synapse"/>
    <property type="evidence" value="ECO:0007669"/>
    <property type="project" value="TreeGrafter"/>
</dbReference>
<dbReference type="Proteomes" id="UP000268014">
    <property type="component" value="Unassembled WGS sequence"/>
</dbReference>
<dbReference type="InterPro" id="IPR050964">
    <property type="entry name" value="Striated_Muscle_Regulatory"/>
</dbReference>
<dbReference type="PANTHER" id="PTHR13817">
    <property type="entry name" value="TITIN"/>
    <property type="match status" value="1"/>
</dbReference>
<evidence type="ECO:0000313" key="5">
    <source>
        <dbReference type="EMBL" id="VDO33966.1"/>
    </source>
</evidence>
<evidence type="ECO:0000256" key="3">
    <source>
        <dbReference type="SAM" id="MobiDB-lite"/>
    </source>
</evidence>
<evidence type="ECO:0000313" key="6">
    <source>
        <dbReference type="Proteomes" id="UP000268014"/>
    </source>
</evidence>
<feature type="domain" description="Fibronectin type-III" evidence="4">
    <location>
        <begin position="27"/>
        <end position="122"/>
    </location>
</feature>
<dbReference type="FunFam" id="2.60.40.10:FF:000209">
    <property type="entry name" value="Sidekick cell adhesion molecule 2"/>
    <property type="match status" value="1"/>
</dbReference>
<dbReference type="SUPFAM" id="SSF49265">
    <property type="entry name" value="Fibronectin type III"/>
    <property type="match status" value="2"/>
</dbReference>
<gene>
    <name evidence="5" type="ORF">HPLM_LOCUS8134</name>
</gene>
<dbReference type="GO" id="GO:0007156">
    <property type="term" value="P:homophilic cell adhesion via plasma membrane adhesion molecules"/>
    <property type="evidence" value="ECO:0007669"/>
    <property type="project" value="TreeGrafter"/>
</dbReference>
<dbReference type="SMART" id="SM00060">
    <property type="entry name" value="FN3"/>
    <property type="match status" value="2"/>
</dbReference>
<dbReference type="OrthoDB" id="8923679at2759"/>
<reference evidence="5 6" key="2">
    <citation type="submission" date="2018-11" db="EMBL/GenBank/DDBJ databases">
        <authorList>
            <consortium name="Pathogen Informatics"/>
        </authorList>
    </citation>
    <scope>NUCLEOTIDE SEQUENCE [LARGE SCALE GENOMIC DNA]</scope>
    <source>
        <strain evidence="5 6">MHpl1</strain>
    </source>
</reference>
<feature type="domain" description="Fibronectin type-III" evidence="4">
    <location>
        <begin position="127"/>
        <end position="222"/>
    </location>
</feature>
<keyword evidence="2" id="KW-1015">Disulfide bond</keyword>
<dbReference type="InterPro" id="IPR036116">
    <property type="entry name" value="FN3_sf"/>
</dbReference>
<dbReference type="WBParaSite" id="HPLM_0000814201-mRNA-1">
    <property type="protein sequence ID" value="HPLM_0000814201-mRNA-1"/>
    <property type="gene ID" value="HPLM_0000814201"/>
</dbReference>
<dbReference type="GO" id="GO:0007416">
    <property type="term" value="P:synapse assembly"/>
    <property type="evidence" value="ECO:0007669"/>
    <property type="project" value="TreeGrafter"/>
</dbReference>
<dbReference type="InterPro" id="IPR013783">
    <property type="entry name" value="Ig-like_fold"/>
</dbReference>
<keyword evidence="1" id="KW-0677">Repeat</keyword>
<evidence type="ECO:0000313" key="7">
    <source>
        <dbReference type="WBParaSite" id="HPLM_0000814201-mRNA-1"/>
    </source>
</evidence>
<dbReference type="STRING" id="6290.A0A0N4WCB2"/>
<evidence type="ECO:0000256" key="2">
    <source>
        <dbReference type="ARBA" id="ARBA00023157"/>
    </source>
</evidence>
<evidence type="ECO:0000259" key="4">
    <source>
        <dbReference type="PROSITE" id="PS50853"/>
    </source>
</evidence>
<dbReference type="InterPro" id="IPR003961">
    <property type="entry name" value="FN3_dom"/>
</dbReference>
<keyword evidence="6" id="KW-1185">Reference proteome</keyword>
<feature type="region of interest" description="Disordered" evidence="3">
    <location>
        <begin position="1"/>
        <end position="31"/>
    </location>
</feature>
<dbReference type="PROSITE" id="PS50853">
    <property type="entry name" value="FN3"/>
    <property type="match status" value="2"/>
</dbReference>
<reference evidence="7" key="1">
    <citation type="submission" date="2017-02" db="UniProtKB">
        <authorList>
            <consortium name="WormBaseParasite"/>
        </authorList>
    </citation>
    <scope>IDENTIFICATION</scope>
</reference>
<sequence>MASTMKGDGPREETKFESGVPPELPGRPSSLTLSDIRARSVLLSFVPGFDGHTAIRQWIVEAKVADSSVFQVVYNVSAPKARSITVRGLRPYTRYQMRLIAENVRGRGAPSEPSIAFETRQTSPETPASRLFAEPLSSTSLSLSWTPLLANQWNGQPKGYLILYKEGAMEHWHEIRIPSLRASDFTLRDLRPYTTYEVQLFAENMFGRSPSSGTSRAKTYEGVPSGVPSNVRADLDSKRAVIVRWDAVEKDQANGNVRGYEVRLVPEQEWLRTDETRAFSVQGATVLSQKVDVCLFFSFHLFRINWAMHTDARIILISHSADLDTQCCDYVVKATIAIEATLMIGSQNFTYSMVKGAHSVSLLTIGCAYHLY</sequence>
<proteinExistence type="predicted"/>
<organism evidence="7">
    <name type="scientific">Haemonchus placei</name>
    <name type="common">Barber's pole worm</name>
    <dbReference type="NCBI Taxonomy" id="6290"/>
    <lineage>
        <taxon>Eukaryota</taxon>
        <taxon>Metazoa</taxon>
        <taxon>Ecdysozoa</taxon>
        <taxon>Nematoda</taxon>
        <taxon>Chromadorea</taxon>
        <taxon>Rhabditida</taxon>
        <taxon>Rhabditina</taxon>
        <taxon>Rhabditomorpha</taxon>
        <taxon>Strongyloidea</taxon>
        <taxon>Trichostrongylidae</taxon>
        <taxon>Haemonchus</taxon>
    </lineage>
</organism>
<dbReference type="Gene3D" id="2.60.40.10">
    <property type="entry name" value="Immunoglobulins"/>
    <property type="match status" value="3"/>
</dbReference>
<accession>A0A0N4WCB2</accession>